<protein>
    <submittedName>
        <fullName evidence="2">Uncharacterized protein</fullName>
    </submittedName>
</protein>
<gene>
    <name evidence="2" type="ORF">C7I55_18360</name>
</gene>
<reference evidence="2 3" key="1">
    <citation type="submission" date="2018-03" db="EMBL/GenBank/DDBJ databases">
        <title>The draft genome of Sphingosinicella sp. GL-C-18.</title>
        <authorList>
            <person name="Liu L."/>
            <person name="Li L."/>
            <person name="Liang L."/>
            <person name="Zhang X."/>
            <person name="Wang T."/>
        </authorList>
    </citation>
    <scope>NUCLEOTIDE SEQUENCE [LARGE SCALE GENOMIC DNA]</scope>
    <source>
        <strain evidence="2 3">GL-C-18</strain>
    </source>
</reference>
<organism evidence="2 3">
    <name type="scientific">Allosphingosinicella deserti</name>
    <dbReference type="NCBI Taxonomy" id="2116704"/>
    <lineage>
        <taxon>Bacteria</taxon>
        <taxon>Pseudomonadati</taxon>
        <taxon>Pseudomonadota</taxon>
        <taxon>Alphaproteobacteria</taxon>
        <taxon>Sphingomonadales</taxon>
        <taxon>Sphingomonadaceae</taxon>
        <taxon>Allosphingosinicella</taxon>
    </lineage>
</organism>
<evidence type="ECO:0000256" key="1">
    <source>
        <dbReference type="SAM" id="MobiDB-lite"/>
    </source>
</evidence>
<name>A0A2P7QKA9_9SPHN</name>
<evidence type="ECO:0000313" key="2">
    <source>
        <dbReference type="EMBL" id="PSJ38409.1"/>
    </source>
</evidence>
<feature type="region of interest" description="Disordered" evidence="1">
    <location>
        <begin position="117"/>
        <end position="141"/>
    </location>
</feature>
<dbReference type="AlphaFoldDB" id="A0A2P7QKA9"/>
<dbReference type="Proteomes" id="UP000241167">
    <property type="component" value="Unassembled WGS sequence"/>
</dbReference>
<accession>A0A2P7QKA9</accession>
<dbReference type="EMBL" id="PXYI01000006">
    <property type="protein sequence ID" value="PSJ38409.1"/>
    <property type="molecule type" value="Genomic_DNA"/>
</dbReference>
<comment type="caution">
    <text evidence="2">The sequence shown here is derived from an EMBL/GenBank/DDBJ whole genome shotgun (WGS) entry which is preliminary data.</text>
</comment>
<feature type="region of interest" description="Disordered" evidence="1">
    <location>
        <begin position="57"/>
        <end position="78"/>
    </location>
</feature>
<evidence type="ECO:0000313" key="3">
    <source>
        <dbReference type="Proteomes" id="UP000241167"/>
    </source>
</evidence>
<keyword evidence="3" id="KW-1185">Reference proteome</keyword>
<sequence>MAKQLAGAECPSAAWRTAGIIGWQHPKRRNLPEADAVQDVRAGPLWRSFGSRCRTASGSLGAGRSLRTAPPANPMFPPRRVERRAAYKGCTMHDDLQDDTLTKLQDERSRLEERLRLLEAEEESDRGDGPLTETPETVRDQLDQVNRLIAEHAQEG</sequence>
<proteinExistence type="predicted"/>